<reference evidence="4 5" key="1">
    <citation type="submission" date="2024-09" db="EMBL/GenBank/DDBJ databases">
        <authorList>
            <person name="Sun Q."/>
            <person name="Mori K."/>
        </authorList>
    </citation>
    <scope>NUCLEOTIDE SEQUENCE [LARGE SCALE GENOMIC DNA]</scope>
    <source>
        <strain evidence="4 5">CCM 3426</strain>
    </source>
</reference>
<accession>A0ABV5I9T4</accession>
<dbReference type="InterPro" id="IPR050267">
    <property type="entry name" value="Anti-sigma-factor_SerPK"/>
</dbReference>
<dbReference type="RefSeq" id="WP_379478570.1">
    <property type="nucleotide sequence ID" value="NZ_JBHMEI010000004.1"/>
</dbReference>
<dbReference type="Proteomes" id="UP001589647">
    <property type="component" value="Unassembled WGS sequence"/>
</dbReference>
<dbReference type="Pfam" id="PF08447">
    <property type="entry name" value="PAS_3"/>
    <property type="match status" value="1"/>
</dbReference>
<dbReference type="InterPro" id="IPR036890">
    <property type="entry name" value="HATPase_C_sf"/>
</dbReference>
<dbReference type="Gene3D" id="3.30.565.10">
    <property type="entry name" value="Histidine kinase-like ATPase, C-terminal domain"/>
    <property type="match status" value="1"/>
</dbReference>
<dbReference type="Pfam" id="PF13581">
    <property type="entry name" value="HATPase_c_2"/>
    <property type="match status" value="1"/>
</dbReference>
<feature type="compositionally biased region" description="Basic residues" evidence="2">
    <location>
        <begin position="167"/>
        <end position="181"/>
    </location>
</feature>
<evidence type="ECO:0000256" key="1">
    <source>
        <dbReference type="ARBA" id="ARBA00022527"/>
    </source>
</evidence>
<feature type="compositionally biased region" description="Basic and acidic residues" evidence="2">
    <location>
        <begin position="344"/>
        <end position="355"/>
    </location>
</feature>
<dbReference type="Gene3D" id="2.10.70.100">
    <property type="match status" value="1"/>
</dbReference>
<keyword evidence="1" id="KW-0808">Transferase</keyword>
<dbReference type="CDD" id="cd00130">
    <property type="entry name" value="PAS"/>
    <property type="match status" value="1"/>
</dbReference>
<gene>
    <name evidence="4" type="ORF">ACFFV7_08870</name>
</gene>
<feature type="region of interest" description="Disordered" evidence="2">
    <location>
        <begin position="344"/>
        <end position="367"/>
    </location>
</feature>
<dbReference type="PANTHER" id="PTHR35526:SF3">
    <property type="entry name" value="ANTI-SIGMA-F FACTOR RSBW"/>
    <property type="match status" value="1"/>
</dbReference>
<proteinExistence type="predicted"/>
<dbReference type="EMBL" id="JBHMEI010000004">
    <property type="protein sequence ID" value="MFB9201298.1"/>
    <property type="molecule type" value="Genomic_DNA"/>
</dbReference>
<evidence type="ECO:0000259" key="3">
    <source>
        <dbReference type="PROSITE" id="PS50113"/>
    </source>
</evidence>
<feature type="domain" description="PAC" evidence="3">
    <location>
        <begin position="91"/>
        <end position="143"/>
    </location>
</feature>
<evidence type="ECO:0000313" key="4">
    <source>
        <dbReference type="EMBL" id="MFB9201298.1"/>
    </source>
</evidence>
<dbReference type="GO" id="GO:0005524">
    <property type="term" value="F:ATP binding"/>
    <property type="evidence" value="ECO:0007669"/>
    <property type="project" value="UniProtKB-KW"/>
</dbReference>
<dbReference type="PROSITE" id="PS50113">
    <property type="entry name" value="PAC"/>
    <property type="match status" value="1"/>
</dbReference>
<comment type="caution">
    <text evidence="4">The sequence shown here is derived from an EMBL/GenBank/DDBJ whole genome shotgun (WGS) entry which is preliminary data.</text>
</comment>
<keyword evidence="5" id="KW-1185">Reference proteome</keyword>
<dbReference type="Gene3D" id="3.30.450.20">
    <property type="entry name" value="PAS domain"/>
    <property type="match status" value="1"/>
</dbReference>
<dbReference type="InterPro" id="IPR013655">
    <property type="entry name" value="PAS_fold_3"/>
</dbReference>
<feature type="region of interest" description="Disordered" evidence="2">
    <location>
        <begin position="138"/>
        <end position="201"/>
    </location>
</feature>
<dbReference type="InterPro" id="IPR000014">
    <property type="entry name" value="PAS"/>
</dbReference>
<evidence type="ECO:0000256" key="2">
    <source>
        <dbReference type="SAM" id="MobiDB-lite"/>
    </source>
</evidence>
<feature type="region of interest" description="Disordered" evidence="2">
    <location>
        <begin position="1"/>
        <end position="23"/>
    </location>
</feature>
<keyword evidence="1" id="KW-0418">Kinase</keyword>
<keyword evidence="4" id="KW-0067">ATP-binding</keyword>
<name>A0ABV5I9T4_9ACTN</name>
<evidence type="ECO:0000313" key="5">
    <source>
        <dbReference type="Proteomes" id="UP001589647"/>
    </source>
</evidence>
<feature type="compositionally biased region" description="Low complexity" evidence="2">
    <location>
        <begin position="145"/>
        <end position="166"/>
    </location>
</feature>
<sequence length="367" mass="39509">MERPHRIGQRHSRQPHRPGPQHAQRLGRIGGFEENLLTGEIVWNAQLHGMYGMAPDEPPIPLEQLAGHAHPDDAVAIGRFVRAVLHHRRPASTAYRLRRSDGTVRHIRVVAEPVFDDSGLLLSIRGAYQDIARQPAATLEQRLEPTATPTPTTTRASSAPASSSAARRGHTTGRRSRKGRRWFAGPSSGKHPEPGPPPRHIQAGLIKTMGMEPELRCPISTDLDAIRGLVRGYAGRGGLAGERLDNFVLAVNEAVTNVLDHGGGAGTVLARGRPGGVTVEIADTAGLLSAGHLAAARHGRARTEGFGFGLWLIQHLCDGVDLDQSADGSRLRLHMDVREADVRRPAGPLVRHEAEAEWPDQPAAGTG</sequence>
<dbReference type="CDD" id="cd16936">
    <property type="entry name" value="HATPase_RsbW-like"/>
    <property type="match status" value="1"/>
</dbReference>
<dbReference type="SUPFAM" id="SSF55874">
    <property type="entry name" value="ATPase domain of HSP90 chaperone/DNA topoisomerase II/histidine kinase"/>
    <property type="match status" value="1"/>
</dbReference>
<dbReference type="SUPFAM" id="SSF55785">
    <property type="entry name" value="PYP-like sensor domain (PAS domain)"/>
    <property type="match status" value="1"/>
</dbReference>
<keyword evidence="1" id="KW-0723">Serine/threonine-protein kinase</keyword>
<feature type="compositionally biased region" description="Basic residues" evidence="2">
    <location>
        <begin position="1"/>
        <end position="16"/>
    </location>
</feature>
<dbReference type="InterPro" id="IPR003594">
    <property type="entry name" value="HATPase_dom"/>
</dbReference>
<dbReference type="InterPro" id="IPR000700">
    <property type="entry name" value="PAS-assoc_C"/>
</dbReference>
<protein>
    <submittedName>
        <fullName evidence="4">ATP-binding protein</fullName>
    </submittedName>
</protein>
<dbReference type="InterPro" id="IPR035965">
    <property type="entry name" value="PAS-like_dom_sf"/>
</dbReference>
<keyword evidence="4" id="KW-0547">Nucleotide-binding</keyword>
<organism evidence="4 5">
    <name type="scientific">Nonomuraea spiralis</name>
    <dbReference type="NCBI Taxonomy" id="46182"/>
    <lineage>
        <taxon>Bacteria</taxon>
        <taxon>Bacillati</taxon>
        <taxon>Actinomycetota</taxon>
        <taxon>Actinomycetes</taxon>
        <taxon>Streptosporangiales</taxon>
        <taxon>Streptosporangiaceae</taxon>
        <taxon>Nonomuraea</taxon>
    </lineage>
</organism>
<dbReference type="PANTHER" id="PTHR35526">
    <property type="entry name" value="ANTI-SIGMA-F FACTOR RSBW-RELATED"/>
    <property type="match status" value="1"/>
</dbReference>